<dbReference type="STRING" id="93220.A6P55_23425"/>
<dbReference type="Proteomes" id="UP000254573">
    <property type="component" value="Unassembled WGS sequence"/>
</dbReference>
<feature type="signal peptide" evidence="3">
    <location>
        <begin position="1"/>
        <end position="35"/>
    </location>
</feature>
<evidence type="ECO:0000259" key="5">
    <source>
        <dbReference type="Pfam" id="PF13629"/>
    </source>
</evidence>
<dbReference type="Pfam" id="PF13629">
    <property type="entry name" value="T2SS-T3SS_pil_N"/>
    <property type="match status" value="1"/>
</dbReference>
<evidence type="ECO:0000313" key="9">
    <source>
        <dbReference type="Proteomes" id="UP000361468"/>
    </source>
</evidence>
<accession>A0A378YBZ2</accession>
<dbReference type="InterPro" id="IPR050810">
    <property type="entry name" value="Bact_Secretion_Sys_Channel"/>
</dbReference>
<evidence type="ECO:0000313" key="8">
    <source>
        <dbReference type="Proteomes" id="UP000254573"/>
    </source>
</evidence>
<name>A0A378YBZ2_9BURK</name>
<dbReference type="PRINTS" id="PR00811">
    <property type="entry name" value="BCTERIALGSPD"/>
</dbReference>
<evidence type="ECO:0000256" key="3">
    <source>
        <dbReference type="SAM" id="SignalP"/>
    </source>
</evidence>
<dbReference type="EMBL" id="UGSG01000001">
    <property type="protein sequence ID" value="SUA74742.1"/>
    <property type="molecule type" value="Genomic_DNA"/>
</dbReference>
<dbReference type="Pfam" id="PF00263">
    <property type="entry name" value="Secretin"/>
    <property type="match status" value="1"/>
</dbReference>
<feature type="chain" id="PRO_5016664257" evidence="3">
    <location>
        <begin position="36"/>
        <end position="523"/>
    </location>
</feature>
<comment type="similarity">
    <text evidence="1">Belongs to the bacterial secretin family.</text>
</comment>
<dbReference type="Proteomes" id="UP000361468">
    <property type="component" value="Unassembled WGS sequence"/>
</dbReference>
<dbReference type="InterPro" id="IPR001775">
    <property type="entry name" value="GspD/PilQ"/>
</dbReference>
<dbReference type="EMBL" id="CABPSO010000002">
    <property type="protein sequence ID" value="VVE62794.1"/>
    <property type="molecule type" value="Genomic_DNA"/>
</dbReference>
<reference evidence="6 8" key="1">
    <citation type="submission" date="2018-06" db="EMBL/GenBank/DDBJ databases">
        <authorList>
            <consortium name="Pathogen Informatics"/>
            <person name="Doyle S."/>
        </authorList>
    </citation>
    <scope>NUCLEOTIDE SEQUENCE [LARGE SCALE GENOMIC DNA]</scope>
    <source>
        <strain evidence="6 8">NCTC13160</strain>
    </source>
</reference>
<feature type="region of interest" description="Disordered" evidence="2">
    <location>
        <begin position="483"/>
        <end position="523"/>
    </location>
</feature>
<keyword evidence="9" id="KW-1185">Reference proteome</keyword>
<reference evidence="7 9" key="2">
    <citation type="submission" date="2019-08" db="EMBL/GenBank/DDBJ databases">
        <authorList>
            <person name="Peeters C."/>
        </authorList>
    </citation>
    <scope>NUCLEOTIDE SEQUENCE [LARGE SCALE GENOMIC DNA]</scope>
    <source>
        <strain evidence="7 9">LMG 31119</strain>
    </source>
</reference>
<evidence type="ECO:0000256" key="1">
    <source>
        <dbReference type="RuleBase" id="RU004003"/>
    </source>
</evidence>
<dbReference type="AlphaFoldDB" id="A0A378YBZ2"/>
<dbReference type="GO" id="GO:0015627">
    <property type="term" value="C:type II protein secretion system complex"/>
    <property type="evidence" value="ECO:0007669"/>
    <property type="project" value="TreeGrafter"/>
</dbReference>
<dbReference type="InterPro" id="IPR032789">
    <property type="entry name" value="T2SS-T3SS_pil_N"/>
</dbReference>
<feature type="region of interest" description="Disordered" evidence="2">
    <location>
        <begin position="40"/>
        <end position="59"/>
    </location>
</feature>
<evidence type="ECO:0000259" key="4">
    <source>
        <dbReference type="Pfam" id="PF00263"/>
    </source>
</evidence>
<evidence type="ECO:0000313" key="7">
    <source>
        <dbReference type="EMBL" id="VVE62794.1"/>
    </source>
</evidence>
<gene>
    <name evidence="6" type="primary">pulD_1</name>
    <name evidence="7" type="synonym">epsD</name>
    <name evidence="6" type="ORF">NCTC13160_00473</name>
    <name evidence="7" type="ORF">PPN31119_00996</name>
</gene>
<feature type="domain" description="Pilus formation protein N-terminal" evidence="5">
    <location>
        <begin position="90"/>
        <end position="151"/>
    </location>
</feature>
<dbReference type="PANTHER" id="PTHR30332:SF17">
    <property type="entry name" value="TYPE IV PILIATION SYSTEM PROTEIN DR_0774-RELATED"/>
    <property type="match status" value="1"/>
</dbReference>
<dbReference type="InterPro" id="IPR004846">
    <property type="entry name" value="T2SS/T3SS_dom"/>
</dbReference>
<feature type="domain" description="Type II/III secretion system secretin-like" evidence="4">
    <location>
        <begin position="307"/>
        <end position="463"/>
    </location>
</feature>
<keyword evidence="3" id="KW-0732">Signal</keyword>
<sequence>MKTELQGVPSRAKRGVCLFTAVSFAWLNMTTPVLAQQAPAAAQKAPGQQTPATAPKAPAQQLAARSASVNDAAAVIYENRNARSAASAPMFMYKGEVRVIPIEGKVKRVAVGNGDLINASVVDHQLLLLAQAPGETSLVVWTDQGMAINTKVSVSTLDRNATLARLQRSLGFVEGLSIDANGGHFIVHGKVHAEQAKMLSNALDGLPDVINLIETDEGSSLKKTVHFKVDILEISKTAERNLGIKWDSQINGPQGSLAGNAVRTGRYRPFPDTGTAVFDNAPSSAGGSVGGAFLGIATSITSKINILAANGDAFVLAQPELNSRSGGKATFLSGGEVPIPVSAGFGAQDVIYKEYGIRLEIAPTVDATNTISADLMTEISQIDPSMNVNGYPAFLTRRSTTQVSVRPGETFAIAGLVNADASKAVDKVPALGDIPILGHLFKSTDFRNNKSDLVFLVTPYVVDASSPTNTSLINRGADVDANYRHSFGDPSPLPEANARREEEVREQNAPTPQLPKADPQDRP</sequence>
<evidence type="ECO:0000256" key="2">
    <source>
        <dbReference type="SAM" id="MobiDB-lite"/>
    </source>
</evidence>
<organism evidence="6 8">
    <name type="scientific">Pandoraea pnomenusa</name>
    <dbReference type="NCBI Taxonomy" id="93220"/>
    <lineage>
        <taxon>Bacteria</taxon>
        <taxon>Pseudomonadati</taxon>
        <taxon>Pseudomonadota</taxon>
        <taxon>Betaproteobacteria</taxon>
        <taxon>Burkholderiales</taxon>
        <taxon>Burkholderiaceae</taxon>
        <taxon>Pandoraea</taxon>
    </lineage>
</organism>
<protein>
    <submittedName>
        <fullName evidence="6">Pullulanase secretion envelope pulD</fullName>
    </submittedName>
    <submittedName>
        <fullName evidence="7">Type II secretion system protein D</fullName>
    </submittedName>
</protein>
<proteinExistence type="inferred from homology"/>
<evidence type="ECO:0000313" key="6">
    <source>
        <dbReference type="EMBL" id="SUA74742.1"/>
    </source>
</evidence>
<dbReference type="PANTHER" id="PTHR30332">
    <property type="entry name" value="PROBABLE GENERAL SECRETION PATHWAY PROTEIN D"/>
    <property type="match status" value="1"/>
</dbReference>
<feature type="compositionally biased region" description="Basic and acidic residues" evidence="2">
    <location>
        <begin position="497"/>
        <end position="506"/>
    </location>
</feature>
<dbReference type="GO" id="GO:0009306">
    <property type="term" value="P:protein secretion"/>
    <property type="evidence" value="ECO:0007669"/>
    <property type="project" value="InterPro"/>
</dbReference>